<dbReference type="PIRSF" id="PIRSF037031">
    <property type="entry name" value="Redox_disulphide_2"/>
    <property type="match status" value="1"/>
</dbReference>
<evidence type="ECO:0000313" key="5">
    <source>
        <dbReference type="Proteomes" id="UP000516361"/>
    </source>
</evidence>
<feature type="domain" description="Thioredoxin-like fold" evidence="3">
    <location>
        <begin position="1"/>
        <end position="76"/>
    </location>
</feature>
<evidence type="ECO:0000259" key="3">
    <source>
        <dbReference type="Pfam" id="PF13192"/>
    </source>
</evidence>
<evidence type="ECO:0000313" key="4">
    <source>
        <dbReference type="EMBL" id="BBE30597.1"/>
    </source>
</evidence>
<dbReference type="Gene3D" id="3.40.30.10">
    <property type="entry name" value="Glutaredoxin"/>
    <property type="match status" value="1"/>
</dbReference>
<dbReference type="NCBIfam" id="TIGR00412">
    <property type="entry name" value="redox_disulf_2"/>
    <property type="match status" value="1"/>
</dbReference>
<dbReference type="InterPro" id="IPR036249">
    <property type="entry name" value="Thioredoxin-like_sf"/>
</dbReference>
<accession>A0A7G1G6R8</accession>
<dbReference type="InterPro" id="IPR005243">
    <property type="entry name" value="THIRX-like_proc"/>
</dbReference>
<dbReference type="KEGG" id="ocy:OSSY52_07380"/>
<feature type="disulfide bond" description="Redox-active" evidence="2">
    <location>
        <begin position="10"/>
        <end position="13"/>
    </location>
</feature>
<feature type="active site" description="Nucleophile" evidence="1">
    <location>
        <position position="10"/>
    </location>
</feature>
<evidence type="ECO:0000256" key="2">
    <source>
        <dbReference type="PIRSR" id="PIRSR037031-51"/>
    </source>
</evidence>
<dbReference type="Proteomes" id="UP000516361">
    <property type="component" value="Chromosome"/>
</dbReference>
<evidence type="ECO:0000256" key="1">
    <source>
        <dbReference type="PIRSR" id="PIRSR037031-50"/>
    </source>
</evidence>
<keyword evidence="2" id="KW-1015">Disulfide bond</keyword>
<dbReference type="PANTHER" id="PTHR36450">
    <property type="entry name" value="THIOREDOXIN"/>
    <property type="match status" value="1"/>
</dbReference>
<dbReference type="EMBL" id="AP018712">
    <property type="protein sequence ID" value="BBE30597.1"/>
    <property type="molecule type" value="Genomic_DNA"/>
</dbReference>
<dbReference type="InParanoid" id="A0A7G1G6R8"/>
<dbReference type="InterPro" id="IPR012336">
    <property type="entry name" value="Thioredoxin-like_fold"/>
</dbReference>
<dbReference type="PANTHER" id="PTHR36450:SF1">
    <property type="entry name" value="THIOREDOXIN"/>
    <property type="match status" value="1"/>
</dbReference>
<reference evidence="4 5" key="1">
    <citation type="submission" date="2018-06" db="EMBL/GenBank/DDBJ databases">
        <title>Genome sequencing of Oceanotoga sp. sy52.</title>
        <authorList>
            <person name="Mori K."/>
        </authorList>
    </citation>
    <scope>NUCLEOTIDE SEQUENCE [LARGE SCALE GENOMIC DNA]</scope>
    <source>
        <strain evidence="5">sy52</strain>
    </source>
</reference>
<dbReference type="AlphaFoldDB" id="A0A7G1G6R8"/>
<name>A0A7G1G6R8_9BACT</name>
<organism evidence="4 5">
    <name type="scientific">Tepiditoga spiralis</name>
    <dbReference type="NCBI Taxonomy" id="2108365"/>
    <lineage>
        <taxon>Bacteria</taxon>
        <taxon>Thermotogati</taxon>
        <taxon>Thermotogota</taxon>
        <taxon>Thermotogae</taxon>
        <taxon>Petrotogales</taxon>
        <taxon>Petrotogaceae</taxon>
        <taxon>Tepiditoga</taxon>
    </lineage>
</organism>
<dbReference type="SUPFAM" id="SSF52833">
    <property type="entry name" value="Thioredoxin-like"/>
    <property type="match status" value="1"/>
</dbReference>
<feature type="active site" description="Nucleophile" evidence="1">
    <location>
        <position position="13"/>
    </location>
</feature>
<keyword evidence="5" id="KW-1185">Reference proteome</keyword>
<protein>
    <recommendedName>
        <fullName evidence="3">Thioredoxin-like fold domain-containing protein</fullName>
    </recommendedName>
</protein>
<dbReference type="Pfam" id="PF13192">
    <property type="entry name" value="Thioredoxin_3"/>
    <property type="match status" value="1"/>
</dbReference>
<proteinExistence type="predicted"/>
<sequence>MKIKILGSGCPNCNRLEKNSIEALKELGKSVEVEHIRDYGEIMSYGVMRTPALVINEKVVIAGRVAKKDEIKDLLK</sequence>
<keyword evidence="2" id="KW-0676">Redox-active center</keyword>
<gene>
    <name evidence="4" type="ORF">OSSY52_07380</name>
</gene>
<dbReference type="RefSeq" id="WP_190615676.1">
    <property type="nucleotide sequence ID" value="NZ_AP018712.1"/>
</dbReference>